<dbReference type="RefSeq" id="WP_353894462.1">
    <property type="nucleotide sequence ID" value="NZ_CP159485.1"/>
</dbReference>
<dbReference type="PROSITE" id="PS51160">
    <property type="entry name" value="ACYLPHOSPHATASE_3"/>
    <property type="match status" value="1"/>
</dbReference>
<dbReference type="EMBL" id="CP159485">
    <property type="protein sequence ID" value="XCI29915.1"/>
    <property type="molecule type" value="Genomic_DNA"/>
</dbReference>
<dbReference type="SUPFAM" id="SSF54975">
    <property type="entry name" value="Acylphosphatase/BLUF domain-like"/>
    <property type="match status" value="1"/>
</dbReference>
<dbReference type="InterPro" id="IPR013815">
    <property type="entry name" value="ATP_grasp_subdomain_1"/>
</dbReference>
<evidence type="ECO:0000256" key="4">
    <source>
        <dbReference type="PROSITE-ProRule" id="PRU00520"/>
    </source>
</evidence>
<dbReference type="GO" id="GO:0046872">
    <property type="term" value="F:metal ion binding"/>
    <property type="evidence" value="ECO:0007669"/>
    <property type="project" value="InterPro"/>
</dbReference>
<dbReference type="Gene3D" id="3.30.470.20">
    <property type="entry name" value="ATP-grasp fold, B domain"/>
    <property type="match status" value="3"/>
</dbReference>
<dbReference type="InterPro" id="IPR001792">
    <property type="entry name" value="Acylphosphatase-like_dom"/>
</dbReference>
<evidence type="ECO:0000256" key="3">
    <source>
        <dbReference type="PROSITE-ProRule" id="PRU00409"/>
    </source>
</evidence>
<reference evidence="8" key="2">
    <citation type="submission" date="2024-06" db="EMBL/GenBank/DDBJ databases">
        <authorList>
            <person name="Petrova K.O."/>
            <person name="Toshchakov S.V."/>
            <person name="Boltjanskaja Y.V."/>
            <person name="Kevbrin V.V."/>
        </authorList>
    </citation>
    <scope>NUCLEOTIDE SEQUENCE</scope>
    <source>
        <strain evidence="8">Z-710</strain>
    </source>
</reference>
<dbReference type="GO" id="GO:0005524">
    <property type="term" value="F:ATP binding"/>
    <property type="evidence" value="ECO:0007669"/>
    <property type="project" value="UniProtKB-UniRule"/>
</dbReference>
<dbReference type="PANTHER" id="PTHR21621:SF0">
    <property type="entry name" value="BETA-CITRYLGLUTAMATE SYNTHASE B-RELATED"/>
    <property type="match status" value="1"/>
</dbReference>
<gene>
    <name evidence="8" type="ORF">PRVXH_001267</name>
</gene>
<dbReference type="InterPro" id="IPR003806">
    <property type="entry name" value="ATP-grasp_PylC-type"/>
</dbReference>
<dbReference type="Gene3D" id="3.30.1490.20">
    <property type="entry name" value="ATP-grasp fold, A domain"/>
    <property type="match status" value="2"/>
</dbReference>
<feature type="domain" description="Acylphosphatase-like" evidence="7">
    <location>
        <begin position="51"/>
        <end position="144"/>
    </location>
</feature>
<comment type="similarity">
    <text evidence="5">Belongs to the acylphosphatase family.</text>
</comment>
<evidence type="ECO:0000256" key="2">
    <source>
        <dbReference type="ARBA" id="ARBA00032904"/>
    </source>
</evidence>
<dbReference type="Gene3D" id="3.30.70.100">
    <property type="match status" value="1"/>
</dbReference>
<dbReference type="GO" id="GO:0016787">
    <property type="term" value="F:hydrolase activity"/>
    <property type="evidence" value="ECO:0007669"/>
    <property type="project" value="UniProtKB-KW"/>
</dbReference>
<evidence type="ECO:0000259" key="6">
    <source>
        <dbReference type="PROSITE" id="PS50975"/>
    </source>
</evidence>
<keyword evidence="3" id="KW-0547">Nucleotide-binding</keyword>
<dbReference type="InterPro" id="IPR036046">
    <property type="entry name" value="Acylphosphatase-like_dom_sf"/>
</dbReference>
<keyword evidence="8" id="KW-0378">Hydrolase</keyword>
<dbReference type="Pfam" id="PF02655">
    <property type="entry name" value="ATP-grasp_3"/>
    <property type="match status" value="1"/>
</dbReference>
<dbReference type="GO" id="GO:0018169">
    <property type="term" value="F:ribosomal S6-glutamic acid ligase activity"/>
    <property type="evidence" value="ECO:0007669"/>
    <property type="project" value="TreeGrafter"/>
</dbReference>
<evidence type="ECO:0000259" key="7">
    <source>
        <dbReference type="PROSITE" id="PS51160"/>
    </source>
</evidence>
<dbReference type="PROSITE" id="PS50975">
    <property type="entry name" value="ATP_GRASP"/>
    <property type="match status" value="1"/>
</dbReference>
<dbReference type="InterPro" id="IPR011761">
    <property type="entry name" value="ATP-grasp"/>
</dbReference>
<dbReference type="AlphaFoldDB" id="A0AAU8HX12"/>
<dbReference type="PANTHER" id="PTHR21621">
    <property type="entry name" value="RIBOSOMAL PROTEIN S6 MODIFICATION PROTEIN"/>
    <property type="match status" value="1"/>
</dbReference>
<evidence type="ECO:0000313" key="8">
    <source>
        <dbReference type="EMBL" id="XCI29915.1"/>
    </source>
</evidence>
<dbReference type="GO" id="GO:0005737">
    <property type="term" value="C:cytoplasm"/>
    <property type="evidence" value="ECO:0007669"/>
    <property type="project" value="TreeGrafter"/>
</dbReference>
<reference evidence="8" key="1">
    <citation type="journal article" date="2018" name="Antonie Van Leeuwenhoek">
        <title>Proteinivorax hydrogeniformans sp. nov., an anaerobic, haloalkaliphilic bacterium fermenting proteinaceous compounds with high hydrogen production.</title>
        <authorList>
            <person name="Boltyanskaya Y."/>
            <person name="Detkova E."/>
            <person name="Pimenov N."/>
            <person name="Kevbrin V."/>
        </authorList>
    </citation>
    <scope>NUCLEOTIDE SEQUENCE</scope>
    <source>
        <strain evidence="8">Z-710</strain>
    </source>
</reference>
<name>A0AAU8HX12_9FIRM</name>
<accession>A0AAU8HX12</accession>
<keyword evidence="3" id="KW-0067">ATP-binding</keyword>
<feature type="domain" description="ATP-grasp" evidence="6">
    <location>
        <begin position="237"/>
        <end position="489"/>
    </location>
</feature>
<dbReference type="Pfam" id="PF00708">
    <property type="entry name" value="Acylphosphatase"/>
    <property type="match status" value="1"/>
</dbReference>
<comment type="caution">
    <text evidence="4">Lacks conserved residue(s) required for the propagation of feature annotation.</text>
</comment>
<evidence type="ECO:0000256" key="5">
    <source>
        <dbReference type="RuleBase" id="RU004168"/>
    </source>
</evidence>
<proteinExistence type="inferred from homology"/>
<dbReference type="SUPFAM" id="SSF56059">
    <property type="entry name" value="Glutathione synthetase ATP-binding domain-like"/>
    <property type="match status" value="2"/>
</dbReference>
<dbReference type="GO" id="GO:0009432">
    <property type="term" value="P:SOS response"/>
    <property type="evidence" value="ECO:0007669"/>
    <property type="project" value="TreeGrafter"/>
</dbReference>
<organism evidence="8">
    <name type="scientific">Proteinivorax hydrogeniformans</name>
    <dbReference type="NCBI Taxonomy" id="1826727"/>
    <lineage>
        <taxon>Bacteria</taxon>
        <taxon>Bacillati</taxon>
        <taxon>Bacillota</taxon>
        <taxon>Clostridia</taxon>
        <taxon>Eubacteriales</taxon>
        <taxon>Proteinivoracaceae</taxon>
        <taxon>Proteinivorax</taxon>
    </lineage>
</organism>
<evidence type="ECO:0000256" key="1">
    <source>
        <dbReference type="ARBA" id="ARBA00015991"/>
    </source>
</evidence>
<protein>
    <recommendedName>
        <fullName evidence="1">Acylphosphatase</fullName>
    </recommendedName>
    <alternativeName>
        <fullName evidence="2">Acylphosphate phosphohydrolase</fullName>
    </alternativeName>
</protein>
<sequence length="943" mass="106724">MKTKLAKRRIKMQLYKALCILLHPKEYELTPYQSSPIKRRITTIIANDKSAVYLHIKGDLSKAGYRSWLRRKARSKELSCYDKINQNKNVEAVLVGKASEIEEVARLAWAGPINAKVENVKTLWFNKPSITAETNDDQNVDQVAWSQETANLIKETLNHLNSKSDILQKTNKFKEKNFFNSSVDVKRVADDKNLFVTSFSRSNYIVSPREVVGFQQAITSEISNITDTFTNHKHLVKEFLTAHSLHAPEGDCFTELHLAKNYFKSCNHPIVVKPADGRQGRGITVDVRSETELEVAWNFAKKYHNQIILEELVLGVDLRVYVIGGKASTVLLRIPANIVGDGTKTVQQLIEAKNKKRLQNPHLAKKLIIPDTSSLQFLKRQGHTMNSIPQKDEVVFLHLKANLGAGGDSIAITNYTHPDLKRLAEQAAKAVGLQDYCGIDLLVESIDEPRLNQKCSIVEVNSKANIFMVRFPMYGKPTDTTQEFMDYMFNEDKYDNSYPKDKKKIQLTGLLDNNIVQLIKSFAKDLNLNGRISYAEKKAEIIAEGRRHHILMFLDKLWNLTKTHLGSVDGLLVEKHEGDLPQESGFEVLYDSTLGVNHIEKSNSFSNIKLPVTRYNPKVIKKNLDIQLFVEEFRDLGYCAEHAYEDLIKVTKDGKTGITGIRHSSIFSDQACEKKYMSKKLMAFNNIPVPRGAIIKAKHLKKALNFYKNFPQNCTVTELKPHSFYLESNSLVKHVVKGKKSLKSVWKKALKRGVNNLLIEEKIDGFDINIAVVDGQFICAQIIAPVKLHGDGKSTVSELIDEIDTFRSKNPFYESKLIAQNDAVMQQLRDSELNLEDIPKQGESIVLKGVFETVDITDTLHDDFKKKATDAVNSIPGLLFAAVNMTIPKPDNPINMQKWIVNAIDTNPSVAQFHFPWKGKPVNLAKIIIQRLCLAGKIYWIGE</sequence>